<feature type="domain" description="Peptidase M16 C-terminal" evidence="3">
    <location>
        <begin position="189"/>
        <end position="364"/>
    </location>
</feature>
<dbReference type="SUPFAM" id="SSF63411">
    <property type="entry name" value="LuxS/MPP-like metallohydrolase"/>
    <property type="match status" value="2"/>
</dbReference>
<keyword evidence="1" id="KW-0732">Signal</keyword>
<evidence type="ECO:0000259" key="2">
    <source>
        <dbReference type="Pfam" id="PF00675"/>
    </source>
</evidence>
<organism evidence="4 5">
    <name type="scientific">Beggiatoa alba B18LD</name>
    <dbReference type="NCBI Taxonomy" id="395493"/>
    <lineage>
        <taxon>Bacteria</taxon>
        <taxon>Pseudomonadati</taxon>
        <taxon>Pseudomonadota</taxon>
        <taxon>Gammaproteobacteria</taxon>
        <taxon>Thiotrichales</taxon>
        <taxon>Thiotrichaceae</taxon>
        <taxon>Beggiatoa</taxon>
    </lineage>
</organism>
<dbReference type="HOGENOM" id="CLU_009902_6_0_6"/>
<dbReference type="AlphaFoldDB" id="I3CI30"/>
<dbReference type="Gene3D" id="3.30.830.10">
    <property type="entry name" value="Metalloenzyme, LuxS/M16 peptidase-like"/>
    <property type="match status" value="2"/>
</dbReference>
<dbReference type="Pfam" id="PF00675">
    <property type="entry name" value="Peptidase_M16"/>
    <property type="match status" value="1"/>
</dbReference>
<feature type="chain" id="PRO_5003669540" evidence="1">
    <location>
        <begin position="21"/>
        <end position="433"/>
    </location>
</feature>
<dbReference type="InterPro" id="IPR011249">
    <property type="entry name" value="Metalloenz_LuxS/M16"/>
</dbReference>
<dbReference type="OrthoDB" id="9811314at2"/>
<dbReference type="InterPro" id="IPR011765">
    <property type="entry name" value="Pept_M16_N"/>
</dbReference>
<dbReference type="Proteomes" id="UP000005744">
    <property type="component" value="Unassembled WGS sequence"/>
</dbReference>
<gene>
    <name evidence="4" type="ORF">BegalDRAFT_2422</name>
</gene>
<evidence type="ECO:0000313" key="4">
    <source>
        <dbReference type="EMBL" id="EIJ43273.1"/>
    </source>
</evidence>
<protein>
    <submittedName>
        <fullName evidence="4">Putative Zn-dependent peptidase</fullName>
    </submittedName>
</protein>
<dbReference type="eggNOG" id="COG0612">
    <property type="taxonomic scope" value="Bacteria"/>
</dbReference>
<evidence type="ECO:0000259" key="3">
    <source>
        <dbReference type="Pfam" id="PF05193"/>
    </source>
</evidence>
<evidence type="ECO:0000256" key="1">
    <source>
        <dbReference type="SAM" id="SignalP"/>
    </source>
</evidence>
<proteinExistence type="predicted"/>
<dbReference type="GO" id="GO:0046872">
    <property type="term" value="F:metal ion binding"/>
    <property type="evidence" value="ECO:0007669"/>
    <property type="project" value="InterPro"/>
</dbReference>
<feature type="domain" description="Peptidase M16 N-terminal" evidence="2">
    <location>
        <begin position="48"/>
        <end position="182"/>
    </location>
</feature>
<reference evidence="4 5" key="1">
    <citation type="submission" date="2011-11" db="EMBL/GenBank/DDBJ databases">
        <title>Improved High-Quality Draft sequence of Beggiatoa alba B18lD.</title>
        <authorList>
            <consortium name="US DOE Joint Genome Institute"/>
            <person name="Lucas S."/>
            <person name="Han J."/>
            <person name="Lapidus A."/>
            <person name="Cheng J.-F."/>
            <person name="Goodwin L."/>
            <person name="Pitluck S."/>
            <person name="Peters L."/>
            <person name="Mikhailova N."/>
            <person name="Held B."/>
            <person name="Detter J.C."/>
            <person name="Han C."/>
            <person name="Tapia R."/>
            <person name="Land M."/>
            <person name="Hauser L."/>
            <person name="Kyrpides N."/>
            <person name="Ivanova N."/>
            <person name="Pagani I."/>
            <person name="Samuel K."/>
            <person name="Teske A."/>
            <person name="Mueller J."/>
            <person name="Woyke T."/>
        </authorList>
    </citation>
    <scope>NUCLEOTIDE SEQUENCE [LARGE SCALE GENOMIC DNA]</scope>
    <source>
        <strain evidence="4 5">B18LD</strain>
    </source>
</reference>
<dbReference type="InterPro" id="IPR007863">
    <property type="entry name" value="Peptidase_M16_C"/>
</dbReference>
<accession>I3CI30</accession>
<dbReference type="InterPro" id="IPR050361">
    <property type="entry name" value="MPP/UQCRC_Complex"/>
</dbReference>
<dbReference type="STRING" id="395493.BegalDRAFT_2422"/>
<dbReference type="EMBL" id="JH600070">
    <property type="protein sequence ID" value="EIJ43273.1"/>
    <property type="molecule type" value="Genomic_DNA"/>
</dbReference>
<evidence type="ECO:0000313" key="5">
    <source>
        <dbReference type="Proteomes" id="UP000005744"/>
    </source>
</evidence>
<dbReference type="PANTHER" id="PTHR11851">
    <property type="entry name" value="METALLOPROTEASE"/>
    <property type="match status" value="1"/>
</dbReference>
<name>I3CI30_9GAMM</name>
<keyword evidence="5" id="KW-1185">Reference proteome</keyword>
<feature type="signal peptide" evidence="1">
    <location>
        <begin position="1"/>
        <end position="20"/>
    </location>
</feature>
<sequence>MRKLQGLIFSFMLFCVPVWAMNDIQHWTTSNGARVYFVPAPELPIIDMVVVFNAGSVHDGEKDGLALLTNGLLNEGAGGLSANEIAERFDNVGANFGNDLDAEMSQLSLRSLTESSQLEPALALFANVLANPDFPAQAVERVRQQILLGIESEEQSPSEIAARAFQKATFANHPYANPLKGTMESVKALTIEDIKAFYQRYYVASNAVIALVGAIDRAQAEQLAESVVKQLPKGEAAPALPPVTDLTEAKTLHIPYPSSQTHVLVGQPSHSRHDPDYFALYVGNHILGGNGLVSRVSQEVREKRGLAYSAYSYFLPLEERGAFIAGLQTRNDKADEALTVLRTTLKTFIQEGVSPEELEAAKKNITGGFPLRIGSNAKIVNYLATIGFYQLPLDHLQKFNARVEAVTVEGIRKAFQSHLQADKQVIITVGGGK</sequence>
<dbReference type="Pfam" id="PF05193">
    <property type="entry name" value="Peptidase_M16_C"/>
    <property type="match status" value="1"/>
</dbReference>
<dbReference type="RefSeq" id="WP_002690319.1">
    <property type="nucleotide sequence ID" value="NZ_JH600070.1"/>
</dbReference>
<dbReference type="PANTHER" id="PTHR11851:SF224">
    <property type="entry name" value="PROCESSING PROTEASE"/>
    <property type="match status" value="1"/>
</dbReference>